<dbReference type="Gene3D" id="3.40.50.300">
    <property type="entry name" value="P-loop containing nucleotide triphosphate hydrolases"/>
    <property type="match status" value="3"/>
</dbReference>
<dbReference type="GeneTree" id="ENSGT00940000157350"/>
<sequence>MTMSAEIKVKRVSSRKRSRDGLRSHLTPVRKIPSASGRQCPDMRWVANTTTVQYTVCGLIIHCLVVRYTCINSFKCIFQYCSDTEDLFGDYDSIVGDSSFLAKLDRAEQNMRCHDIDHATSNRCPVVLQNENPDFTSLKSSTDKYLKKSRDDSMTDSILKGFSDDFFRDMQSSQLAFQQDSLQTAERTCCPDGDKTSTPTRRPESVSTEDGNERHNAGVVPKARKSMSDHLKRAMLVNAAAPSSVSRTAMQKEAVVTEEISVAMQAMESVSMEKMDLGPFFGLPTKVKVLICNLKGIKDLYEWQKNCLKLDSVQQRRNLIYSLPTSGGKTLVAEILILKELLCRKRDALFILPYISLVQEKLHMLGDGSRGAIIEMTLAKVLYVSKSTQIIGMSATLGNVQDLQRFLSADNYTNDFRPVELKEYVKLKDSIYEVDPKEEECFRFSRHLNFKYSSAMQKIDQDHIVALVTEVIPSQSCLVFCPTKKNCENVAEMICKYLKRDFIQHKQAEKAVLLGELRSSGNGSLCPVLKKTVPYGLAYHHSGLTSEERKLVEEAYSAGVLCLLTCTSTLAAGINLPARRVILRSPYMAVDFLKRSQYKQMVGRAGRAGIDTHGESILILQDKDKVMVKQLVSAPMEICKSNLMHDNGKGVLSLILSVIGLNITNSLEQVRDFMDGTLLSVQEEQVCLERSLWEVTQECVELLKEKGLVTVSTEPQDGTLQVTKLGRATYKGSVDLTYCGVLYRDLSKGLESLMLDSFLHLVYLVTPYDMVSQCKPDWMIYFRQFTMLTAAEQKMCAAVGVPESFVARKAAGQNVKKNVDPVVVSRLYLALVLLFLLKESDLWSVADRFLLSRGFIQTLLSSSSAFCSCVLHFTEELEEFWPFNALLTELTRRLTYCVQAELIPLMEVAGVMEGRAKQLYNAGYKTLAHLANADPNVLVKTLANLFKKQANQIVASAKMLLNEKADALQEEVDDLLMMPLDLPSL</sequence>
<evidence type="ECO:0000256" key="2">
    <source>
        <dbReference type="ARBA" id="ARBA00022801"/>
    </source>
</evidence>
<dbReference type="InterPro" id="IPR001650">
    <property type="entry name" value="Helicase_C-like"/>
</dbReference>
<accession>A0A4W5PXM8</accession>
<keyword evidence="1" id="KW-0547">Nucleotide-binding</keyword>
<dbReference type="Pfam" id="PF20470">
    <property type="entry name" value="HTH_61"/>
    <property type="match status" value="1"/>
</dbReference>
<dbReference type="Proteomes" id="UP000314982">
    <property type="component" value="Unassembled WGS sequence"/>
</dbReference>
<evidence type="ECO:0000313" key="9">
    <source>
        <dbReference type="Proteomes" id="UP000314982"/>
    </source>
</evidence>
<name>A0A4W5PXM8_9TELE</name>
<dbReference type="Pfam" id="PF21099">
    <property type="entry name" value="POLQ_helical"/>
    <property type="match status" value="1"/>
</dbReference>
<dbReference type="InterPro" id="IPR036390">
    <property type="entry name" value="WH_DNA-bd_sf"/>
</dbReference>
<evidence type="ECO:0000313" key="8">
    <source>
        <dbReference type="Ensembl" id="ENSHHUP00000066893.1"/>
    </source>
</evidence>
<dbReference type="Ensembl" id="ENSHHUT00000069148.1">
    <property type="protein sequence ID" value="ENSHHUP00000066893.1"/>
    <property type="gene ID" value="ENSHHUG00000039413.1"/>
</dbReference>
<dbReference type="PANTHER" id="PTHR47961:SF12">
    <property type="entry name" value="HELICASE POLQ-LIKE"/>
    <property type="match status" value="1"/>
</dbReference>
<dbReference type="GO" id="GO:0005524">
    <property type="term" value="F:ATP binding"/>
    <property type="evidence" value="ECO:0007669"/>
    <property type="project" value="UniProtKB-KW"/>
</dbReference>
<keyword evidence="3" id="KW-0347">Helicase</keyword>
<dbReference type="AlphaFoldDB" id="A0A4W5PXM8"/>
<evidence type="ECO:0000256" key="4">
    <source>
        <dbReference type="ARBA" id="ARBA00022840"/>
    </source>
</evidence>
<dbReference type="CDD" id="cd18795">
    <property type="entry name" value="SF2_C_Ski2"/>
    <property type="match status" value="1"/>
</dbReference>
<dbReference type="SUPFAM" id="SSF158702">
    <property type="entry name" value="Sec63 N-terminal domain-like"/>
    <property type="match status" value="1"/>
</dbReference>
<reference evidence="9" key="1">
    <citation type="submission" date="2018-06" db="EMBL/GenBank/DDBJ databases">
        <title>Genome assembly of Danube salmon.</title>
        <authorList>
            <person name="Macqueen D.J."/>
            <person name="Gundappa M.K."/>
        </authorList>
    </citation>
    <scope>NUCLEOTIDE SEQUENCE [LARGE SCALE GENOMIC DNA]</scope>
</reference>
<dbReference type="InterPro" id="IPR011545">
    <property type="entry name" value="DEAD/DEAH_box_helicase_dom"/>
</dbReference>
<dbReference type="GO" id="GO:0016787">
    <property type="term" value="F:hydrolase activity"/>
    <property type="evidence" value="ECO:0007669"/>
    <property type="project" value="UniProtKB-KW"/>
</dbReference>
<dbReference type="Pfam" id="PF00270">
    <property type="entry name" value="DEAD"/>
    <property type="match status" value="1"/>
</dbReference>
<dbReference type="Gene3D" id="1.10.3380.20">
    <property type="match status" value="1"/>
</dbReference>
<evidence type="ECO:0000256" key="5">
    <source>
        <dbReference type="ARBA" id="ARBA00048988"/>
    </source>
</evidence>
<dbReference type="InterPro" id="IPR050474">
    <property type="entry name" value="Hel308_SKI2-like"/>
</dbReference>
<feature type="region of interest" description="Disordered" evidence="6">
    <location>
        <begin position="184"/>
        <end position="224"/>
    </location>
</feature>
<reference evidence="8" key="3">
    <citation type="submission" date="2025-09" db="UniProtKB">
        <authorList>
            <consortium name="Ensembl"/>
        </authorList>
    </citation>
    <scope>IDENTIFICATION</scope>
</reference>
<organism evidence="8 9">
    <name type="scientific">Hucho hucho</name>
    <name type="common">huchen</name>
    <dbReference type="NCBI Taxonomy" id="62062"/>
    <lineage>
        <taxon>Eukaryota</taxon>
        <taxon>Metazoa</taxon>
        <taxon>Chordata</taxon>
        <taxon>Craniata</taxon>
        <taxon>Vertebrata</taxon>
        <taxon>Euteleostomi</taxon>
        <taxon>Actinopterygii</taxon>
        <taxon>Neopterygii</taxon>
        <taxon>Teleostei</taxon>
        <taxon>Protacanthopterygii</taxon>
        <taxon>Salmoniformes</taxon>
        <taxon>Salmonidae</taxon>
        <taxon>Salmoninae</taxon>
        <taxon>Hucho</taxon>
    </lineage>
</organism>
<dbReference type="InterPro" id="IPR046931">
    <property type="entry name" value="HTH_61"/>
</dbReference>
<keyword evidence="2" id="KW-0378">Hydrolase</keyword>
<protein>
    <submittedName>
        <fullName evidence="8">Helicase, POLQ like</fullName>
    </submittedName>
</protein>
<dbReference type="GO" id="GO:0003676">
    <property type="term" value="F:nucleic acid binding"/>
    <property type="evidence" value="ECO:0007669"/>
    <property type="project" value="InterPro"/>
</dbReference>
<reference evidence="8" key="2">
    <citation type="submission" date="2025-08" db="UniProtKB">
        <authorList>
            <consortium name="Ensembl"/>
        </authorList>
    </citation>
    <scope>IDENTIFICATION</scope>
</reference>
<comment type="catalytic activity">
    <reaction evidence="5">
        <text>ATP + H2O = ADP + phosphate + H(+)</text>
        <dbReference type="Rhea" id="RHEA:13065"/>
        <dbReference type="ChEBI" id="CHEBI:15377"/>
        <dbReference type="ChEBI" id="CHEBI:15378"/>
        <dbReference type="ChEBI" id="CHEBI:30616"/>
        <dbReference type="ChEBI" id="CHEBI:43474"/>
        <dbReference type="ChEBI" id="CHEBI:456216"/>
        <dbReference type="EC" id="5.6.2.4"/>
    </reaction>
</comment>
<proteinExistence type="predicted"/>
<dbReference type="SMART" id="SM00490">
    <property type="entry name" value="HELICc"/>
    <property type="match status" value="1"/>
</dbReference>
<keyword evidence="9" id="KW-1185">Reference proteome</keyword>
<dbReference type="InterPro" id="IPR027417">
    <property type="entry name" value="P-loop_NTPase"/>
</dbReference>
<dbReference type="Gene3D" id="1.10.150.20">
    <property type="entry name" value="5' to 3' exonuclease, C-terminal subdomain"/>
    <property type="match status" value="1"/>
</dbReference>
<dbReference type="SUPFAM" id="SSF46785">
    <property type="entry name" value="Winged helix' DNA-binding domain"/>
    <property type="match status" value="1"/>
</dbReference>
<keyword evidence="4" id="KW-0067">ATP-binding</keyword>
<dbReference type="PANTHER" id="PTHR47961">
    <property type="entry name" value="DNA POLYMERASE THETA, PUTATIVE (AFU_ORTHOLOGUE AFUA_1G05260)-RELATED"/>
    <property type="match status" value="1"/>
</dbReference>
<dbReference type="Pfam" id="PF00271">
    <property type="entry name" value="Helicase_C"/>
    <property type="match status" value="1"/>
</dbReference>
<evidence type="ECO:0000256" key="3">
    <source>
        <dbReference type="ARBA" id="ARBA00022806"/>
    </source>
</evidence>
<feature type="domain" description="Helicase C-terminal" evidence="7">
    <location>
        <begin position="463"/>
        <end position="655"/>
    </location>
</feature>
<dbReference type="GO" id="GO:0043138">
    <property type="term" value="F:3'-5' DNA helicase activity"/>
    <property type="evidence" value="ECO:0007669"/>
    <property type="project" value="UniProtKB-EC"/>
</dbReference>
<feature type="compositionally biased region" description="Polar residues" evidence="6">
    <location>
        <begin position="196"/>
        <end position="209"/>
    </location>
</feature>
<evidence type="ECO:0000256" key="1">
    <source>
        <dbReference type="ARBA" id="ARBA00022741"/>
    </source>
</evidence>
<dbReference type="SUPFAM" id="SSF52540">
    <property type="entry name" value="P-loop containing nucleoside triphosphate hydrolases"/>
    <property type="match status" value="2"/>
</dbReference>
<dbReference type="PROSITE" id="PS51194">
    <property type="entry name" value="HELICASE_CTER"/>
    <property type="match status" value="1"/>
</dbReference>
<evidence type="ECO:0000259" key="7">
    <source>
        <dbReference type="PROSITE" id="PS51194"/>
    </source>
</evidence>
<evidence type="ECO:0000256" key="6">
    <source>
        <dbReference type="SAM" id="MobiDB-lite"/>
    </source>
</evidence>
<dbReference type="InterPro" id="IPR048960">
    <property type="entry name" value="POLQ-like_helical"/>
</dbReference>